<evidence type="ECO:0000313" key="5">
    <source>
        <dbReference type="Proteomes" id="UP001274830"/>
    </source>
</evidence>
<keyword evidence="2" id="KW-0472">Membrane</keyword>
<gene>
    <name evidence="4" type="ORF">LTR78_002929</name>
</gene>
<evidence type="ECO:0000259" key="3">
    <source>
        <dbReference type="Pfam" id="PF24808"/>
    </source>
</evidence>
<name>A0AAE1C436_9PEZI</name>
<keyword evidence="2" id="KW-1133">Transmembrane helix</keyword>
<feature type="transmembrane region" description="Helical" evidence="2">
    <location>
        <begin position="119"/>
        <end position="142"/>
    </location>
</feature>
<evidence type="ECO:0000313" key="4">
    <source>
        <dbReference type="EMBL" id="KAK3677391.1"/>
    </source>
</evidence>
<feature type="compositionally biased region" description="Basic and acidic residues" evidence="1">
    <location>
        <begin position="227"/>
        <end position="251"/>
    </location>
</feature>
<sequence length="260" mass="27748">MSQEQGYNYMNSGSQHYIDPNGVPLSNALECSCTCANTQTPNITAYLYTLPSFTCFQWQLNCLSNGTDISSPLFNACRSVQCGTLDAAVATTTIFPTSPPALGSSTLQNPQQLNPNARAGLGAGLGVAALFSLTAIVLMWFWHRRPAALATPSRNDSSLETQVNTRPMSAPAEIQMRRASVNGLDLTTVKKPFVAAADVIDSPGGSPPRPSFGHGNGNGNVNGRGSDVSRDGRPMSHRKGDVRKLEARESRMVAQSTEEL</sequence>
<keyword evidence="5" id="KW-1185">Reference proteome</keyword>
<dbReference type="EMBL" id="JAUTXT010000007">
    <property type="protein sequence ID" value="KAK3677391.1"/>
    <property type="molecule type" value="Genomic_DNA"/>
</dbReference>
<dbReference type="Proteomes" id="UP001274830">
    <property type="component" value="Unassembled WGS sequence"/>
</dbReference>
<dbReference type="AlphaFoldDB" id="A0AAE1C436"/>
<organism evidence="4 5">
    <name type="scientific">Recurvomyces mirabilis</name>
    <dbReference type="NCBI Taxonomy" id="574656"/>
    <lineage>
        <taxon>Eukaryota</taxon>
        <taxon>Fungi</taxon>
        <taxon>Dikarya</taxon>
        <taxon>Ascomycota</taxon>
        <taxon>Pezizomycotina</taxon>
        <taxon>Dothideomycetes</taxon>
        <taxon>Dothideomycetidae</taxon>
        <taxon>Mycosphaerellales</taxon>
        <taxon>Teratosphaeriaceae</taxon>
        <taxon>Recurvomyces</taxon>
    </lineage>
</organism>
<feature type="domain" description="DUF7707" evidence="3">
    <location>
        <begin position="27"/>
        <end position="86"/>
    </location>
</feature>
<proteinExistence type="predicted"/>
<feature type="region of interest" description="Disordered" evidence="1">
    <location>
        <begin position="199"/>
        <end position="260"/>
    </location>
</feature>
<reference evidence="4" key="1">
    <citation type="submission" date="2023-07" db="EMBL/GenBank/DDBJ databases">
        <title>Black Yeasts Isolated from many extreme environments.</title>
        <authorList>
            <person name="Coleine C."/>
            <person name="Stajich J.E."/>
            <person name="Selbmann L."/>
        </authorList>
    </citation>
    <scope>NUCLEOTIDE SEQUENCE</scope>
    <source>
        <strain evidence="4">CCFEE 5485</strain>
    </source>
</reference>
<keyword evidence="2" id="KW-0812">Transmembrane</keyword>
<protein>
    <recommendedName>
        <fullName evidence="3">DUF7707 domain-containing protein</fullName>
    </recommendedName>
</protein>
<evidence type="ECO:0000256" key="1">
    <source>
        <dbReference type="SAM" id="MobiDB-lite"/>
    </source>
</evidence>
<dbReference type="InterPro" id="IPR056124">
    <property type="entry name" value="DUF7707"/>
</dbReference>
<comment type="caution">
    <text evidence="4">The sequence shown here is derived from an EMBL/GenBank/DDBJ whole genome shotgun (WGS) entry which is preliminary data.</text>
</comment>
<accession>A0AAE1C436</accession>
<evidence type="ECO:0000256" key="2">
    <source>
        <dbReference type="SAM" id="Phobius"/>
    </source>
</evidence>
<dbReference type="Pfam" id="PF24808">
    <property type="entry name" value="DUF7707"/>
    <property type="match status" value="1"/>
</dbReference>